<evidence type="ECO:0000256" key="4">
    <source>
        <dbReference type="ARBA" id="ARBA00022475"/>
    </source>
</evidence>
<feature type="transmembrane region" description="Helical" evidence="8">
    <location>
        <begin position="191"/>
        <end position="212"/>
    </location>
</feature>
<evidence type="ECO:0000256" key="3">
    <source>
        <dbReference type="ARBA" id="ARBA00022448"/>
    </source>
</evidence>
<dbReference type="OrthoDB" id="9792889at2"/>
<reference evidence="9 10" key="1">
    <citation type="submission" date="2019-02" db="EMBL/GenBank/DDBJ databases">
        <authorList>
            <person name="Fomenkov A."/>
            <person name="Dubinina G."/>
            <person name="Grabovich M."/>
            <person name="Vincze T."/>
            <person name="Roberts R.J."/>
        </authorList>
    </citation>
    <scope>NUCLEOTIDE SEQUENCE [LARGE SCALE GENOMIC DNA]</scope>
    <source>
        <strain evidence="9 10">P</strain>
    </source>
</reference>
<dbReference type="InterPro" id="IPR037294">
    <property type="entry name" value="ABC_BtuC-like"/>
</dbReference>
<evidence type="ECO:0000313" key="10">
    <source>
        <dbReference type="Proteomes" id="UP000323824"/>
    </source>
</evidence>
<dbReference type="RefSeq" id="WP_149569243.1">
    <property type="nucleotide sequence ID" value="NZ_CP035807.1"/>
</dbReference>
<proteinExistence type="inferred from homology"/>
<evidence type="ECO:0000256" key="7">
    <source>
        <dbReference type="ARBA" id="ARBA00023136"/>
    </source>
</evidence>
<keyword evidence="7 8" id="KW-0472">Membrane</keyword>
<comment type="subcellular location">
    <subcellularLocation>
        <location evidence="1">Cell membrane</location>
        <topology evidence="1">Multi-pass membrane protein</topology>
    </subcellularLocation>
</comment>
<keyword evidence="4" id="KW-1003">Cell membrane</keyword>
<keyword evidence="10" id="KW-1185">Reference proteome</keyword>
<dbReference type="SUPFAM" id="SSF81345">
    <property type="entry name" value="ABC transporter involved in vitamin B12 uptake, BtuC"/>
    <property type="match status" value="1"/>
</dbReference>
<evidence type="ECO:0000256" key="6">
    <source>
        <dbReference type="ARBA" id="ARBA00022989"/>
    </source>
</evidence>
<dbReference type="InterPro" id="IPR000522">
    <property type="entry name" value="ABC_transptr_permease_BtuC"/>
</dbReference>
<dbReference type="Proteomes" id="UP000323824">
    <property type="component" value="Chromosome"/>
</dbReference>
<keyword evidence="6 8" id="KW-1133">Transmembrane helix</keyword>
<evidence type="ECO:0000256" key="8">
    <source>
        <dbReference type="SAM" id="Phobius"/>
    </source>
</evidence>
<dbReference type="FunFam" id="1.10.3470.10:FF:000001">
    <property type="entry name" value="Vitamin B12 ABC transporter permease BtuC"/>
    <property type="match status" value="1"/>
</dbReference>
<feature type="transmembrane region" description="Helical" evidence="8">
    <location>
        <begin position="307"/>
        <end position="325"/>
    </location>
</feature>
<dbReference type="CDD" id="cd06550">
    <property type="entry name" value="TM_ABC_iron-siderophores_like"/>
    <property type="match status" value="1"/>
</dbReference>
<feature type="transmembrane region" description="Helical" evidence="8">
    <location>
        <begin position="70"/>
        <end position="91"/>
    </location>
</feature>
<gene>
    <name evidence="9" type="ORF">EW093_15330</name>
</gene>
<feature type="transmembrane region" description="Helical" evidence="8">
    <location>
        <begin position="124"/>
        <end position="143"/>
    </location>
</feature>
<dbReference type="AlphaFoldDB" id="A0A5C1QG07"/>
<protein>
    <submittedName>
        <fullName evidence="9">Iron ABC transporter permease</fullName>
    </submittedName>
</protein>
<dbReference type="EMBL" id="CP035807">
    <property type="protein sequence ID" value="QEN06009.1"/>
    <property type="molecule type" value="Genomic_DNA"/>
</dbReference>
<reference evidence="9 10" key="2">
    <citation type="submission" date="2019-09" db="EMBL/GenBank/DDBJ databases">
        <title>Complete Genome Sequence and Methylome Analysis of free living Spirochaetas.</title>
        <authorList>
            <person name="Leshcheva N."/>
            <person name="Mikheeva N."/>
        </authorList>
    </citation>
    <scope>NUCLEOTIDE SEQUENCE [LARGE SCALE GENOMIC DNA]</scope>
    <source>
        <strain evidence="9 10">P</strain>
    </source>
</reference>
<comment type="similarity">
    <text evidence="2">Belongs to the binding-protein-dependent transport system permease family. FecCD subfamily.</text>
</comment>
<evidence type="ECO:0000313" key="9">
    <source>
        <dbReference type="EMBL" id="QEN06009.1"/>
    </source>
</evidence>
<evidence type="ECO:0000256" key="1">
    <source>
        <dbReference type="ARBA" id="ARBA00004651"/>
    </source>
</evidence>
<dbReference type="KEGG" id="sper:EW093_15330"/>
<accession>A0A5C1QG07</accession>
<keyword evidence="3" id="KW-0813">Transport</keyword>
<dbReference type="PANTHER" id="PTHR30472:SF25">
    <property type="entry name" value="ABC TRANSPORTER PERMEASE PROTEIN MJ0876-RELATED"/>
    <property type="match status" value="1"/>
</dbReference>
<dbReference type="Gene3D" id="1.10.3470.10">
    <property type="entry name" value="ABC transporter involved in vitamin B12 uptake, BtuC"/>
    <property type="match status" value="1"/>
</dbReference>
<sequence>MKNKNNRSKLLIGLVAILIVILISTTIGYANITVVQTIKILINRVYTIFDVTDFPVNSEINIVFVRLPRILGACLAGMGLTMSGIIFQAILRNPMAEPYILGVSSGAALGAAISIVLSINFVPFFALTGGLLASILVIFIAGNSYNTNRIILYGVSLNFFLSSMLTLIISLNHNKSSDILFWTLGSFSTMNYFKVTLMLLADLIGVILLFYYSRELNIFTMGIPVAKTLGLNVKKYRTLLLAIASIITGVIVSFTGIIGFVGLIIPHLARLFVGSEHKKVISLSLPLGAIFMMICDTLSRSILTNELPVGVITSLVGAPVFVYLLKKRSS</sequence>
<evidence type="ECO:0000256" key="5">
    <source>
        <dbReference type="ARBA" id="ARBA00022692"/>
    </source>
</evidence>
<dbReference type="Pfam" id="PF01032">
    <property type="entry name" value="FecCD"/>
    <property type="match status" value="1"/>
</dbReference>
<name>A0A5C1QG07_9SPIO</name>
<feature type="transmembrane region" description="Helical" evidence="8">
    <location>
        <begin position="98"/>
        <end position="118"/>
    </location>
</feature>
<evidence type="ECO:0000256" key="2">
    <source>
        <dbReference type="ARBA" id="ARBA00007935"/>
    </source>
</evidence>
<dbReference type="PANTHER" id="PTHR30472">
    <property type="entry name" value="FERRIC ENTEROBACTIN TRANSPORT SYSTEM PERMEASE PROTEIN"/>
    <property type="match status" value="1"/>
</dbReference>
<organism evidence="9 10">
    <name type="scientific">Thiospirochaeta perfilievii</name>
    <dbReference type="NCBI Taxonomy" id="252967"/>
    <lineage>
        <taxon>Bacteria</taxon>
        <taxon>Pseudomonadati</taxon>
        <taxon>Spirochaetota</taxon>
        <taxon>Spirochaetia</taxon>
        <taxon>Spirochaetales</taxon>
        <taxon>Spirochaetaceae</taxon>
        <taxon>Thiospirochaeta</taxon>
    </lineage>
</organism>
<feature type="transmembrane region" description="Helical" evidence="8">
    <location>
        <begin position="150"/>
        <end position="171"/>
    </location>
</feature>
<keyword evidence="5 8" id="KW-0812">Transmembrane</keyword>
<dbReference type="GO" id="GO:0005886">
    <property type="term" value="C:plasma membrane"/>
    <property type="evidence" value="ECO:0007669"/>
    <property type="project" value="UniProtKB-SubCell"/>
</dbReference>
<dbReference type="GO" id="GO:0033214">
    <property type="term" value="P:siderophore-iron import into cell"/>
    <property type="evidence" value="ECO:0007669"/>
    <property type="project" value="TreeGrafter"/>
</dbReference>
<dbReference type="GO" id="GO:0022857">
    <property type="term" value="F:transmembrane transporter activity"/>
    <property type="evidence" value="ECO:0007669"/>
    <property type="project" value="InterPro"/>
</dbReference>
<feature type="transmembrane region" description="Helical" evidence="8">
    <location>
        <begin position="239"/>
        <end position="265"/>
    </location>
</feature>